<dbReference type="AlphaFoldDB" id="H2B044"/>
<gene>
    <name evidence="2" type="primary">KAFR0I02140</name>
    <name evidence="2" type="ORF">KAFR_0I02140</name>
</gene>
<evidence type="ECO:0000313" key="2">
    <source>
        <dbReference type="EMBL" id="CCF59994.1"/>
    </source>
</evidence>
<dbReference type="KEGG" id="kaf:KAFR_0I02140"/>
<keyword evidence="1" id="KW-0732">Signal</keyword>
<dbReference type="FunCoup" id="H2B044">
    <property type="interactions" value="103"/>
</dbReference>
<dbReference type="InterPro" id="IPR000992">
    <property type="entry name" value="SRP1_TIP1"/>
</dbReference>
<dbReference type="Proteomes" id="UP000005220">
    <property type="component" value="Chromosome 9"/>
</dbReference>
<dbReference type="HOGENOM" id="CLU_2038669_0_0_1"/>
<proteinExistence type="predicted"/>
<protein>
    <submittedName>
        <fullName evidence="2">Uncharacterized protein</fullName>
    </submittedName>
</protein>
<accession>H2B044</accession>
<dbReference type="Pfam" id="PF00660">
    <property type="entry name" value="SRP1_TIP1"/>
    <property type="match status" value="1"/>
</dbReference>
<dbReference type="EMBL" id="HE650829">
    <property type="protein sequence ID" value="CCF59994.1"/>
    <property type="molecule type" value="Genomic_DNA"/>
</dbReference>
<evidence type="ECO:0000256" key="1">
    <source>
        <dbReference type="SAM" id="SignalP"/>
    </source>
</evidence>
<dbReference type="RefSeq" id="XP_003959129.1">
    <property type="nucleotide sequence ID" value="XM_003959080.1"/>
</dbReference>
<evidence type="ECO:0000313" key="3">
    <source>
        <dbReference type="Proteomes" id="UP000005220"/>
    </source>
</evidence>
<reference evidence="2 3" key="1">
    <citation type="journal article" date="2011" name="Proc. Natl. Acad. Sci. U.S.A.">
        <title>Evolutionary erosion of yeast sex chromosomes by mating-type switching accidents.</title>
        <authorList>
            <person name="Gordon J.L."/>
            <person name="Armisen D."/>
            <person name="Proux-Wera E."/>
            <person name="Oheigeartaigh S.S."/>
            <person name="Byrne K.P."/>
            <person name="Wolfe K.H."/>
        </authorList>
    </citation>
    <scope>NUCLEOTIDE SEQUENCE [LARGE SCALE GENOMIC DNA]</scope>
    <source>
        <strain evidence="3">ATCC 22294 / BCRC 22015 / CBS 2517 / CECT 1963 / NBRC 1671 / NRRL Y-8276</strain>
    </source>
</reference>
<feature type="chain" id="PRO_5003560052" evidence="1">
    <location>
        <begin position="21"/>
        <end position="120"/>
    </location>
</feature>
<organism evidence="2 3">
    <name type="scientific">Kazachstania africana (strain ATCC 22294 / BCRC 22015 / CBS 2517 / CECT 1963 / NBRC 1671 / NRRL Y-8276)</name>
    <name type="common">Yeast</name>
    <name type="synonym">Kluyveromyces africanus</name>
    <dbReference type="NCBI Taxonomy" id="1071382"/>
    <lineage>
        <taxon>Eukaryota</taxon>
        <taxon>Fungi</taxon>
        <taxon>Dikarya</taxon>
        <taxon>Ascomycota</taxon>
        <taxon>Saccharomycotina</taxon>
        <taxon>Saccharomycetes</taxon>
        <taxon>Saccharomycetales</taxon>
        <taxon>Saccharomycetaceae</taxon>
        <taxon>Kazachstania</taxon>
    </lineage>
</organism>
<dbReference type="InParanoid" id="H2B044"/>
<dbReference type="GeneID" id="13883630"/>
<keyword evidence="3" id="KW-1185">Reference proteome</keyword>
<dbReference type="STRING" id="1071382.H2B044"/>
<feature type="signal peptide" evidence="1">
    <location>
        <begin position="1"/>
        <end position="20"/>
    </location>
</feature>
<sequence length="120" mass="12984">MNPKFASLIALGSAISVASATTLYEVAEVEGLLEDVSNNLSDYVSLITSGKLSFTDLPTGVLEIALAYMEGENWSTYLTDVDWSAVNSMLTELSWYSTRLEPEIASIYSEELATATSTLL</sequence>
<name>H2B044_KAZAF</name>
<dbReference type="OrthoDB" id="4069694at2759"/>